<dbReference type="InterPro" id="IPR043502">
    <property type="entry name" value="DNA/RNA_pol_sf"/>
</dbReference>
<name>T1HBA1_RHOPR</name>
<dbReference type="Pfam" id="PF00078">
    <property type="entry name" value="RVT_1"/>
    <property type="match status" value="1"/>
</dbReference>
<protein>
    <submittedName>
        <fullName evidence="1">Reverse transcriptase domain-containing protein</fullName>
    </submittedName>
</protein>
<evidence type="ECO:0000313" key="1">
    <source>
        <dbReference type="EnsemblMetazoa" id="RPRC001310-PA"/>
    </source>
</evidence>
<dbReference type="PROSITE" id="PS50878">
    <property type="entry name" value="RT_POL"/>
    <property type="match status" value="1"/>
</dbReference>
<dbReference type="SUPFAM" id="SSF56672">
    <property type="entry name" value="DNA/RNA polymerases"/>
    <property type="match status" value="1"/>
</dbReference>
<dbReference type="GO" id="GO:0071897">
    <property type="term" value="P:DNA biosynthetic process"/>
    <property type="evidence" value="ECO:0007669"/>
    <property type="project" value="UniProtKB-ARBA"/>
</dbReference>
<reference evidence="1" key="1">
    <citation type="submission" date="2015-05" db="UniProtKB">
        <authorList>
            <consortium name="EnsemblMetazoa"/>
        </authorList>
    </citation>
    <scope>IDENTIFICATION</scope>
</reference>
<proteinExistence type="predicted"/>
<dbReference type="AlphaFoldDB" id="T1HBA1"/>
<accession>T1HBA1</accession>
<sequence>MALLLLKTWQICAYADDLVIVAKSEAALKEVGEIIINSGTKVGLVINENKTKYLKMSSAEHRRSVKDIEIMNFRFDERIVTVMHCKHILYVNLL</sequence>
<dbReference type="VEuPathDB" id="VectorBase:RPRC001310"/>
<keyword evidence="2" id="KW-1185">Reference proteome</keyword>
<dbReference type="HOGENOM" id="CLU_2388941_0_0_1"/>
<dbReference type="InParanoid" id="T1HBA1"/>
<organism evidence="1 2">
    <name type="scientific">Rhodnius prolixus</name>
    <name type="common">Triatomid bug</name>
    <dbReference type="NCBI Taxonomy" id="13249"/>
    <lineage>
        <taxon>Eukaryota</taxon>
        <taxon>Metazoa</taxon>
        <taxon>Ecdysozoa</taxon>
        <taxon>Arthropoda</taxon>
        <taxon>Hexapoda</taxon>
        <taxon>Insecta</taxon>
        <taxon>Pterygota</taxon>
        <taxon>Neoptera</taxon>
        <taxon>Paraneoptera</taxon>
        <taxon>Hemiptera</taxon>
        <taxon>Heteroptera</taxon>
        <taxon>Panheteroptera</taxon>
        <taxon>Cimicomorpha</taxon>
        <taxon>Reduviidae</taxon>
        <taxon>Triatominae</taxon>
        <taxon>Rhodnius</taxon>
    </lineage>
</organism>
<dbReference type="InterPro" id="IPR000477">
    <property type="entry name" value="RT_dom"/>
</dbReference>
<dbReference type="EnsemblMetazoa" id="RPRC001310-RA">
    <property type="protein sequence ID" value="RPRC001310-PA"/>
    <property type="gene ID" value="RPRC001310"/>
</dbReference>
<dbReference type="EMBL" id="ACPB03011772">
    <property type="status" value="NOT_ANNOTATED_CDS"/>
    <property type="molecule type" value="Genomic_DNA"/>
</dbReference>
<dbReference type="Proteomes" id="UP000015103">
    <property type="component" value="Unassembled WGS sequence"/>
</dbReference>
<evidence type="ECO:0000313" key="2">
    <source>
        <dbReference type="Proteomes" id="UP000015103"/>
    </source>
</evidence>